<protein>
    <submittedName>
        <fullName evidence="1">Uncharacterized protein</fullName>
    </submittedName>
</protein>
<gene>
    <name evidence="1" type="ORF">BDR25DRAFT_310564</name>
</gene>
<sequence>MDPATFIVGPYNSTAPIPVGITRLRFFNLVIFAQWMLQLLSKPEAQYQAILGPIRHALLQNWLEPSTSLQQLRAAIGFIRYMPNLQDFAFANLHPDPRLVVYHRVYSTFTRNLHHFVLHAANEYLLQCVIDGREPPLRFKANFGGMYSRNSGFHPHFAALCAESLDTAFERDLICATLQISIAWRRRHGNMTRTTLNGRRAALDTRSQQIEDRIRDFDPNSENQEPMSSQRNIFEREG</sequence>
<dbReference type="Proteomes" id="UP000799755">
    <property type="component" value="Unassembled WGS sequence"/>
</dbReference>
<reference evidence="1" key="1">
    <citation type="journal article" date="2020" name="Stud. Mycol.">
        <title>101 Dothideomycetes genomes: a test case for predicting lifestyles and emergence of pathogens.</title>
        <authorList>
            <person name="Haridas S."/>
            <person name="Albert R."/>
            <person name="Binder M."/>
            <person name="Bloem J."/>
            <person name="Labutti K."/>
            <person name="Salamov A."/>
            <person name="Andreopoulos B."/>
            <person name="Baker S."/>
            <person name="Barry K."/>
            <person name="Bills G."/>
            <person name="Bluhm B."/>
            <person name="Cannon C."/>
            <person name="Castanera R."/>
            <person name="Culley D."/>
            <person name="Daum C."/>
            <person name="Ezra D."/>
            <person name="Gonzalez J."/>
            <person name="Henrissat B."/>
            <person name="Kuo A."/>
            <person name="Liang C."/>
            <person name="Lipzen A."/>
            <person name="Lutzoni F."/>
            <person name="Magnuson J."/>
            <person name="Mondo S."/>
            <person name="Nolan M."/>
            <person name="Ohm R."/>
            <person name="Pangilinan J."/>
            <person name="Park H.-J."/>
            <person name="Ramirez L."/>
            <person name="Alfaro M."/>
            <person name="Sun H."/>
            <person name="Tritt A."/>
            <person name="Yoshinaga Y."/>
            <person name="Zwiers L.-H."/>
            <person name="Turgeon B."/>
            <person name="Goodwin S."/>
            <person name="Spatafora J."/>
            <person name="Crous P."/>
            <person name="Grigoriev I."/>
        </authorList>
    </citation>
    <scope>NUCLEOTIDE SEQUENCE</scope>
    <source>
        <strain evidence="1">ATCC 200398</strain>
    </source>
</reference>
<accession>A0ACB6R7P6</accession>
<proteinExistence type="predicted"/>
<evidence type="ECO:0000313" key="1">
    <source>
        <dbReference type="EMBL" id="KAF2475112.1"/>
    </source>
</evidence>
<organism evidence="1 2">
    <name type="scientific">Lindgomyces ingoldianus</name>
    <dbReference type="NCBI Taxonomy" id="673940"/>
    <lineage>
        <taxon>Eukaryota</taxon>
        <taxon>Fungi</taxon>
        <taxon>Dikarya</taxon>
        <taxon>Ascomycota</taxon>
        <taxon>Pezizomycotina</taxon>
        <taxon>Dothideomycetes</taxon>
        <taxon>Pleosporomycetidae</taxon>
        <taxon>Pleosporales</taxon>
        <taxon>Lindgomycetaceae</taxon>
        <taxon>Lindgomyces</taxon>
    </lineage>
</organism>
<dbReference type="EMBL" id="MU003496">
    <property type="protein sequence ID" value="KAF2475112.1"/>
    <property type="molecule type" value="Genomic_DNA"/>
</dbReference>
<evidence type="ECO:0000313" key="2">
    <source>
        <dbReference type="Proteomes" id="UP000799755"/>
    </source>
</evidence>
<name>A0ACB6R7P6_9PLEO</name>
<keyword evidence="2" id="KW-1185">Reference proteome</keyword>
<comment type="caution">
    <text evidence="1">The sequence shown here is derived from an EMBL/GenBank/DDBJ whole genome shotgun (WGS) entry which is preliminary data.</text>
</comment>